<organism evidence="5 6">
    <name type="scientific">Marivirga sericea</name>
    <dbReference type="NCBI Taxonomy" id="1028"/>
    <lineage>
        <taxon>Bacteria</taxon>
        <taxon>Pseudomonadati</taxon>
        <taxon>Bacteroidota</taxon>
        <taxon>Cytophagia</taxon>
        <taxon>Cytophagales</taxon>
        <taxon>Marivirgaceae</taxon>
        <taxon>Marivirga</taxon>
    </lineage>
</organism>
<keyword evidence="3 5" id="KW-0012">Acyltransferase</keyword>
<dbReference type="GO" id="GO:0006654">
    <property type="term" value="P:phosphatidic acid biosynthetic process"/>
    <property type="evidence" value="ECO:0007669"/>
    <property type="project" value="TreeGrafter"/>
</dbReference>
<dbReference type="PANTHER" id="PTHR10434:SF9">
    <property type="entry name" value="PHOSPHOLIPID_GLYCEROL ACYLTRANSFERASE DOMAIN-CONTAINING PROTEIN"/>
    <property type="match status" value="1"/>
</dbReference>
<proteinExistence type="predicted"/>
<dbReference type="STRING" id="1028.SAMN05661096_00258"/>
<protein>
    <submittedName>
        <fullName evidence="5">1-acyl-sn-glycerol-3-phosphate acyltransferases</fullName>
    </submittedName>
</protein>
<dbReference type="Pfam" id="PF01553">
    <property type="entry name" value="Acyltransferase"/>
    <property type="match status" value="1"/>
</dbReference>
<feature type="domain" description="Phospholipid/glycerol acyltransferase" evidence="4">
    <location>
        <begin position="29"/>
        <end position="142"/>
    </location>
</feature>
<evidence type="ECO:0000256" key="1">
    <source>
        <dbReference type="ARBA" id="ARBA00005189"/>
    </source>
</evidence>
<keyword evidence="2 5" id="KW-0808">Transferase</keyword>
<evidence type="ECO:0000256" key="2">
    <source>
        <dbReference type="ARBA" id="ARBA00022679"/>
    </source>
</evidence>
<keyword evidence="6" id="KW-1185">Reference proteome</keyword>
<evidence type="ECO:0000313" key="5">
    <source>
        <dbReference type="EMBL" id="SMG09801.1"/>
    </source>
</evidence>
<dbReference type="SMART" id="SM00563">
    <property type="entry name" value="PlsC"/>
    <property type="match status" value="1"/>
</dbReference>
<evidence type="ECO:0000313" key="6">
    <source>
        <dbReference type="Proteomes" id="UP000193804"/>
    </source>
</evidence>
<dbReference type="PANTHER" id="PTHR10434">
    <property type="entry name" value="1-ACYL-SN-GLYCEROL-3-PHOSPHATE ACYLTRANSFERASE"/>
    <property type="match status" value="1"/>
</dbReference>
<dbReference type="EMBL" id="FXAW01000001">
    <property type="protein sequence ID" value="SMG09801.1"/>
    <property type="molecule type" value="Genomic_DNA"/>
</dbReference>
<dbReference type="SUPFAM" id="SSF69593">
    <property type="entry name" value="Glycerol-3-phosphate (1)-acyltransferase"/>
    <property type="match status" value="1"/>
</dbReference>
<reference evidence="6" key="1">
    <citation type="submission" date="2017-04" db="EMBL/GenBank/DDBJ databases">
        <authorList>
            <person name="Varghese N."/>
            <person name="Submissions S."/>
        </authorList>
    </citation>
    <scope>NUCLEOTIDE SEQUENCE [LARGE SCALE GENOMIC DNA]</scope>
    <source>
        <strain evidence="6">DSM 4125</strain>
    </source>
</reference>
<comment type="pathway">
    <text evidence="1">Lipid metabolism.</text>
</comment>
<dbReference type="InterPro" id="IPR002123">
    <property type="entry name" value="Plipid/glycerol_acylTrfase"/>
</dbReference>
<evidence type="ECO:0000259" key="4">
    <source>
        <dbReference type="SMART" id="SM00563"/>
    </source>
</evidence>
<dbReference type="OrthoDB" id="9796839at2"/>
<evidence type="ECO:0000256" key="3">
    <source>
        <dbReference type="ARBA" id="ARBA00023315"/>
    </source>
</evidence>
<dbReference type="AlphaFoldDB" id="A0A1X7I6A4"/>
<gene>
    <name evidence="5" type="ORF">SAMN05661096_00258</name>
</gene>
<dbReference type="Proteomes" id="UP000193804">
    <property type="component" value="Unassembled WGS sequence"/>
</dbReference>
<sequence length="185" mass="21070">MGYYFARFILWIGGWKVSAKIPENTKKAVMIAAPHTSNWDLVWARAAFYILKIPVRFTVKKELLKGPLKWLLNGLGAIGIDRSHKNGKRQSMTEAMVQLFNEREELVVLVTPEGTRSYQPEWKTGFYRVAEGANVPIFCGYLDYKNKIAGVGPSFMAEGDMSETIEKIKDFYRPIQGKYPEKGVI</sequence>
<name>A0A1X7I6A4_9BACT</name>
<dbReference type="RefSeq" id="WP_085515274.1">
    <property type="nucleotide sequence ID" value="NZ_FXAW01000001.1"/>
</dbReference>
<dbReference type="GO" id="GO:0003841">
    <property type="term" value="F:1-acylglycerol-3-phosphate O-acyltransferase activity"/>
    <property type="evidence" value="ECO:0007669"/>
    <property type="project" value="TreeGrafter"/>
</dbReference>
<accession>A0A1X7I6A4</accession>